<dbReference type="Pfam" id="PF07099">
    <property type="entry name" value="DUF1361"/>
    <property type="match status" value="1"/>
</dbReference>
<feature type="transmembrane region" description="Helical" evidence="1">
    <location>
        <begin position="65"/>
        <end position="85"/>
    </location>
</feature>
<evidence type="ECO:0000313" key="3">
    <source>
        <dbReference type="Proteomes" id="UP000030008"/>
    </source>
</evidence>
<comment type="caution">
    <text evidence="2">The sequence shown here is derived from an EMBL/GenBank/DDBJ whole genome shotgun (WGS) entry which is preliminary data.</text>
</comment>
<feature type="transmembrane region" description="Helical" evidence="1">
    <location>
        <begin position="195"/>
        <end position="217"/>
    </location>
</feature>
<keyword evidence="1" id="KW-1133">Transmembrane helix</keyword>
<reference evidence="2 3" key="1">
    <citation type="submission" date="2014-08" db="EMBL/GenBank/DDBJ databases">
        <title>Clostridium innocuum, an unnegligible vancomycin-resistant pathogen causing extra-intestinal infections.</title>
        <authorList>
            <person name="Feng Y."/>
            <person name="Chiu C.-H."/>
        </authorList>
    </citation>
    <scope>NUCLEOTIDE SEQUENCE [LARGE SCALE GENOMIC DNA]</scope>
    <source>
        <strain evidence="2 3">AN88</strain>
    </source>
</reference>
<organism evidence="2 3">
    <name type="scientific">Clostridium innocuum</name>
    <dbReference type="NCBI Taxonomy" id="1522"/>
    <lineage>
        <taxon>Bacteria</taxon>
        <taxon>Bacillati</taxon>
        <taxon>Bacillota</taxon>
        <taxon>Clostridia</taxon>
        <taxon>Eubacteriales</taxon>
        <taxon>Clostridiaceae</taxon>
        <taxon>Clostridium</taxon>
    </lineage>
</organism>
<dbReference type="InterPro" id="IPR009793">
    <property type="entry name" value="DUF1361"/>
</dbReference>
<evidence type="ECO:0000313" key="2">
    <source>
        <dbReference type="EMBL" id="KGJ52781.1"/>
    </source>
</evidence>
<evidence type="ECO:0000256" key="1">
    <source>
        <dbReference type="SAM" id="Phobius"/>
    </source>
</evidence>
<dbReference type="Proteomes" id="UP000030008">
    <property type="component" value="Unassembled WGS sequence"/>
</dbReference>
<dbReference type="AlphaFoldDB" id="A0A099I5A1"/>
<gene>
    <name evidence="2" type="ORF">CIAN88_12765</name>
</gene>
<keyword evidence="1" id="KW-0812">Transmembrane</keyword>
<feature type="transmembrane region" description="Helical" evidence="1">
    <location>
        <begin position="9"/>
        <end position="27"/>
    </location>
</feature>
<protein>
    <submittedName>
        <fullName evidence="2">Membrane protein</fullName>
    </submittedName>
</protein>
<dbReference type="EMBL" id="JQIF01000053">
    <property type="protein sequence ID" value="KGJ52781.1"/>
    <property type="molecule type" value="Genomic_DNA"/>
</dbReference>
<proteinExistence type="predicted"/>
<feature type="transmembrane region" description="Helical" evidence="1">
    <location>
        <begin position="116"/>
        <end position="138"/>
    </location>
</feature>
<dbReference type="RefSeq" id="WP_044905809.1">
    <property type="nucleotide sequence ID" value="NZ_JQIF01000053.1"/>
</dbReference>
<sequence length="233" mass="27441">MMKKLWKQNFWLLAALGAYALVSLYVYERSGIFIHRAIVWNVFLALLPYLFMTLFFAAQQRRHHLGMLAAFLCWLLLFPNVPYLITDFIHISPLTFYIFQETGSVYVRELLPWLELLHLAVGIFFGIMSGYRSLYLLHEFTAERLGKLRTWLLAALICLLSSYGVYLGRFLRLNSWDIMHPSSLIEKIVQGSDTFSLQFTLVFFLFLFITYGLYYFCFHKKIGGTRHEDTLRQ</sequence>
<name>A0A099I5A1_CLOIN</name>
<feature type="transmembrane region" description="Helical" evidence="1">
    <location>
        <begin position="150"/>
        <end position="171"/>
    </location>
</feature>
<keyword evidence="1" id="KW-0472">Membrane</keyword>
<accession>A0A099I5A1</accession>
<feature type="transmembrane region" description="Helical" evidence="1">
    <location>
        <begin position="33"/>
        <end position="58"/>
    </location>
</feature>